<gene>
    <name evidence="1" type="ORF">GCM10012285_03810</name>
</gene>
<proteinExistence type="predicted"/>
<protein>
    <submittedName>
        <fullName evidence="1">Uncharacterized protein</fullName>
    </submittedName>
</protein>
<comment type="caution">
    <text evidence="1">The sequence shown here is derived from an EMBL/GenBank/DDBJ whole genome shotgun (WGS) entry which is preliminary data.</text>
</comment>
<name>A0ABQ2IWD0_9ACTN</name>
<dbReference type="EMBL" id="BMND01000001">
    <property type="protein sequence ID" value="GGN33049.1"/>
    <property type="molecule type" value="Genomic_DNA"/>
</dbReference>
<accession>A0ABQ2IWD0</accession>
<reference evidence="2" key="1">
    <citation type="journal article" date="2019" name="Int. J. Syst. Evol. Microbiol.">
        <title>The Global Catalogue of Microorganisms (GCM) 10K type strain sequencing project: providing services to taxonomists for standard genome sequencing and annotation.</title>
        <authorList>
            <consortium name="The Broad Institute Genomics Platform"/>
            <consortium name="The Broad Institute Genome Sequencing Center for Infectious Disease"/>
            <person name="Wu L."/>
            <person name="Ma J."/>
        </authorList>
    </citation>
    <scope>NUCLEOTIDE SEQUENCE [LARGE SCALE GENOMIC DNA]</scope>
    <source>
        <strain evidence="2">CGMCC 4.7323</strain>
    </source>
</reference>
<dbReference type="Proteomes" id="UP000600080">
    <property type="component" value="Unassembled WGS sequence"/>
</dbReference>
<organism evidence="1 2">
    <name type="scientific">Streptomyces kronopolitis</name>
    <dbReference type="NCBI Taxonomy" id="1612435"/>
    <lineage>
        <taxon>Bacteria</taxon>
        <taxon>Bacillati</taxon>
        <taxon>Actinomycetota</taxon>
        <taxon>Actinomycetes</taxon>
        <taxon>Kitasatosporales</taxon>
        <taxon>Streptomycetaceae</taxon>
        <taxon>Streptomyces</taxon>
    </lineage>
</organism>
<evidence type="ECO:0000313" key="2">
    <source>
        <dbReference type="Proteomes" id="UP000600080"/>
    </source>
</evidence>
<keyword evidence="2" id="KW-1185">Reference proteome</keyword>
<sequence length="51" mass="5792">MIARMLIAVGPLGEQVHIELRDGKREPYPNDLSDGQQALIESMITAWKQDR</sequence>
<evidence type="ECO:0000313" key="1">
    <source>
        <dbReference type="EMBL" id="GGN33049.1"/>
    </source>
</evidence>